<evidence type="ECO:0000313" key="1">
    <source>
        <dbReference type="EMBL" id="KAJ1167091.1"/>
    </source>
</evidence>
<reference evidence="1" key="1">
    <citation type="journal article" date="2022" name="bioRxiv">
        <title>Sequencing and chromosome-scale assembly of the giantPleurodeles waltlgenome.</title>
        <authorList>
            <person name="Brown T."/>
            <person name="Elewa A."/>
            <person name="Iarovenko S."/>
            <person name="Subramanian E."/>
            <person name="Araus A.J."/>
            <person name="Petzold A."/>
            <person name="Susuki M."/>
            <person name="Suzuki K.-i.T."/>
            <person name="Hayashi T."/>
            <person name="Toyoda A."/>
            <person name="Oliveira C."/>
            <person name="Osipova E."/>
            <person name="Leigh N.D."/>
            <person name="Simon A."/>
            <person name="Yun M.H."/>
        </authorList>
    </citation>
    <scope>NUCLEOTIDE SEQUENCE</scope>
    <source>
        <strain evidence="1">20211129_DDA</strain>
        <tissue evidence="1">Liver</tissue>
    </source>
</reference>
<proteinExistence type="predicted"/>
<accession>A0AAV7SSV4</accession>
<dbReference type="EMBL" id="JANPWB010000008">
    <property type="protein sequence ID" value="KAJ1167091.1"/>
    <property type="molecule type" value="Genomic_DNA"/>
</dbReference>
<evidence type="ECO:0000313" key="2">
    <source>
        <dbReference type="Proteomes" id="UP001066276"/>
    </source>
</evidence>
<sequence>MCRHTPPGNDNNRVCSEMTPCAPQQEQESGRCLCPLRVSTHRCACGCVHFYGSVLLQLLDIVQRAGPQLSFSSLLSPPCAGNQTLVGGWGRDCPHLH</sequence>
<protein>
    <submittedName>
        <fullName evidence="1">Uncharacterized protein</fullName>
    </submittedName>
</protein>
<comment type="caution">
    <text evidence="1">The sequence shown here is derived from an EMBL/GenBank/DDBJ whole genome shotgun (WGS) entry which is preliminary data.</text>
</comment>
<dbReference type="AlphaFoldDB" id="A0AAV7SSV4"/>
<gene>
    <name evidence="1" type="ORF">NDU88_007484</name>
</gene>
<keyword evidence="2" id="KW-1185">Reference proteome</keyword>
<organism evidence="1 2">
    <name type="scientific">Pleurodeles waltl</name>
    <name type="common">Iberian ribbed newt</name>
    <dbReference type="NCBI Taxonomy" id="8319"/>
    <lineage>
        <taxon>Eukaryota</taxon>
        <taxon>Metazoa</taxon>
        <taxon>Chordata</taxon>
        <taxon>Craniata</taxon>
        <taxon>Vertebrata</taxon>
        <taxon>Euteleostomi</taxon>
        <taxon>Amphibia</taxon>
        <taxon>Batrachia</taxon>
        <taxon>Caudata</taxon>
        <taxon>Salamandroidea</taxon>
        <taxon>Salamandridae</taxon>
        <taxon>Pleurodelinae</taxon>
        <taxon>Pleurodeles</taxon>
    </lineage>
</organism>
<dbReference type="Proteomes" id="UP001066276">
    <property type="component" value="Chromosome 4_2"/>
</dbReference>
<name>A0AAV7SSV4_PLEWA</name>